<feature type="coiled-coil region" evidence="6">
    <location>
        <begin position="742"/>
        <end position="769"/>
    </location>
</feature>
<dbReference type="Gene3D" id="2.130.10.10">
    <property type="entry name" value="YVTN repeat-like/Quinoprotein amine dehydrogenase"/>
    <property type="match status" value="2"/>
</dbReference>
<dbReference type="Pfam" id="PF24817">
    <property type="entry name" value="WD40_WDHD1_1st"/>
    <property type="match status" value="1"/>
</dbReference>
<evidence type="ECO:0000259" key="10">
    <source>
        <dbReference type="Pfam" id="PF24817"/>
    </source>
</evidence>
<comment type="subcellular location">
    <subcellularLocation>
        <location evidence="1">Nucleus</location>
    </subcellularLocation>
</comment>
<dbReference type="Pfam" id="PF20946">
    <property type="entry name" value="Ctf4_C"/>
    <property type="match status" value="1"/>
</dbReference>
<keyword evidence="2 5" id="KW-0853">WD repeat</keyword>
<keyword evidence="6" id="KW-0175">Coiled coil</keyword>
<accession>A0A9P0G7I3</accession>
<gene>
    <name evidence="11" type="ORF">PSYICH_LOCUS1368</name>
</gene>
<evidence type="ECO:0000256" key="2">
    <source>
        <dbReference type="ARBA" id="ARBA00022574"/>
    </source>
</evidence>
<feature type="domain" description="WDHD1/CFT4 second beta-propeller" evidence="8">
    <location>
        <begin position="391"/>
        <end position="667"/>
    </location>
</feature>
<proteinExistence type="predicted"/>
<dbReference type="GO" id="GO:0006261">
    <property type="term" value="P:DNA-templated DNA replication"/>
    <property type="evidence" value="ECO:0007669"/>
    <property type="project" value="TreeGrafter"/>
</dbReference>
<dbReference type="GO" id="GO:0000278">
    <property type="term" value="P:mitotic cell cycle"/>
    <property type="evidence" value="ECO:0007669"/>
    <property type="project" value="TreeGrafter"/>
</dbReference>
<feature type="region of interest" description="Disordered" evidence="7">
    <location>
        <begin position="365"/>
        <end position="395"/>
    </location>
</feature>
<organism evidence="11 12">
    <name type="scientific">Psylliodes chrysocephalus</name>
    <dbReference type="NCBI Taxonomy" id="3402493"/>
    <lineage>
        <taxon>Eukaryota</taxon>
        <taxon>Metazoa</taxon>
        <taxon>Ecdysozoa</taxon>
        <taxon>Arthropoda</taxon>
        <taxon>Hexapoda</taxon>
        <taxon>Insecta</taxon>
        <taxon>Pterygota</taxon>
        <taxon>Neoptera</taxon>
        <taxon>Endopterygota</taxon>
        <taxon>Coleoptera</taxon>
        <taxon>Polyphaga</taxon>
        <taxon>Cucujiformia</taxon>
        <taxon>Chrysomeloidea</taxon>
        <taxon>Chrysomelidae</taxon>
        <taxon>Galerucinae</taxon>
        <taxon>Alticini</taxon>
        <taxon>Psylliodes</taxon>
    </lineage>
</organism>
<dbReference type="InterPro" id="IPR015943">
    <property type="entry name" value="WD40/YVTN_repeat-like_dom_sf"/>
</dbReference>
<dbReference type="AlphaFoldDB" id="A0A9P0G7I3"/>
<dbReference type="SUPFAM" id="SSF50978">
    <property type="entry name" value="WD40 repeat-like"/>
    <property type="match status" value="1"/>
</dbReference>
<dbReference type="EMBL" id="OV651813">
    <property type="protein sequence ID" value="CAH1099770.1"/>
    <property type="molecule type" value="Genomic_DNA"/>
</dbReference>
<dbReference type="Proteomes" id="UP001153636">
    <property type="component" value="Chromosome 1"/>
</dbReference>
<dbReference type="InterPro" id="IPR048591">
    <property type="entry name" value="WDHD1/CFT4_hel"/>
</dbReference>
<dbReference type="PROSITE" id="PS50294">
    <property type="entry name" value="WD_REPEATS_REGION"/>
    <property type="match status" value="1"/>
</dbReference>
<protein>
    <recommendedName>
        <fullName evidence="13">Minichromosome loss protein Mcl1 middle region domain-containing protein</fullName>
    </recommendedName>
</protein>
<dbReference type="PANTHER" id="PTHR19932:SF10">
    <property type="entry name" value="WD REPEAT AND HMG-BOX DNA-BINDING PROTEIN 1"/>
    <property type="match status" value="1"/>
</dbReference>
<evidence type="ECO:0000256" key="4">
    <source>
        <dbReference type="ARBA" id="ARBA00023242"/>
    </source>
</evidence>
<feature type="domain" description="WDHD1 first WD40" evidence="10">
    <location>
        <begin position="9"/>
        <end position="301"/>
    </location>
</feature>
<dbReference type="InterPro" id="IPR057646">
    <property type="entry name" value="WD40_WDHD1_1st"/>
</dbReference>
<evidence type="ECO:0000256" key="6">
    <source>
        <dbReference type="SAM" id="Coils"/>
    </source>
</evidence>
<dbReference type="GO" id="GO:0006281">
    <property type="term" value="P:DNA repair"/>
    <property type="evidence" value="ECO:0007669"/>
    <property type="project" value="TreeGrafter"/>
</dbReference>
<keyword evidence="4" id="KW-0539">Nucleus</keyword>
<evidence type="ECO:0008006" key="13">
    <source>
        <dbReference type="Google" id="ProtNLM"/>
    </source>
</evidence>
<evidence type="ECO:0000256" key="3">
    <source>
        <dbReference type="ARBA" id="ARBA00022737"/>
    </source>
</evidence>
<dbReference type="InterPro" id="IPR001680">
    <property type="entry name" value="WD40_rpt"/>
</dbReference>
<sequence length="956" mass="106469">MSMKHEPLRYAHDQGHTDICFSENGSKFVTCGADGDIRIWSIDESEDPVNNCVGEWSLSIAQKGDKIYVSTDSNDVRILSLEDGERAGVLDRSTAPINHIAIDKSSQLIALASEAKLIKLVDLDNSEKEVNSFEGLMGPCLSVSLSSKSKLLAASSGDTKLRVWDYESKVMLHEDVCFPKVNSFSNAKVLCRMDFEPTEGKHLAYPEKDTVVILQVSDWSNKNILKCSQVDSQYSIVQYSPCGKYILAASEKGDFVIWNTSNGEVSNVSKHEASLSICGLMWNPLGNGQIVYTDVEGQLGTMEWSVKSTTTKTSDAVINTKKVTTGDENGVLFNDEPFDDDDEDNENAFSVSKLKEQYLGDLDLESKDSVAGSSRANTPRPRTPEIPLQPPFMSSSTPEHLDPRYMCWNEVGVIRCYGNNADEGATKSIEVEFHDSTFHNSMMMQNYQEYTMGTLSRAVLLVANSSQIHVVPLVASSKEWMLKMEDMEEIVLVTASENLVCFAMSNYIIRVASVYGTQRAVISIPGPVVSMSAFKNLLMVAFHTSSVRKGDQCVNIRLIKFEGTSIECKDISSAMGPESTLQWMGFSDVGTPSMMDSLGMLSMYPHNTNTWIPFCDTTKHRKSPGDGFFVTTIFESNQTVGGIFCKGTVYPGFTPRPTMCEVPIEPPFSESLNDKTKMEMNLFTWSMLQIPDIDKKFKENAIKTFALACKNNLDERALELMEILLNPQIITLALKYATKLDKRRLAEKLTELLSKVSEETEDAAEKEAEKSVILPAKPAYRKLSLNMSKRTPKNKPERHIDVAATPDMFEATQRTEISTPQAEITNSTFNGSVTDSMIEEMETKEQHANPFLKKLKNQNVAKNSNPLSLTDKFAGVTYGNDLKENKDKNTENYRNLEKTGKKAKLADRFKEAIESEGLDPETYLFSDDATSAIISPDLETEMSFDMTSLKTEIYPI</sequence>
<dbReference type="InterPro" id="IPR036322">
    <property type="entry name" value="WD40_repeat_dom_sf"/>
</dbReference>
<evidence type="ECO:0000259" key="9">
    <source>
        <dbReference type="Pfam" id="PF20946"/>
    </source>
</evidence>
<dbReference type="GO" id="GO:0043596">
    <property type="term" value="C:nuclear replication fork"/>
    <property type="evidence" value="ECO:0007669"/>
    <property type="project" value="TreeGrafter"/>
</dbReference>
<evidence type="ECO:0000256" key="1">
    <source>
        <dbReference type="ARBA" id="ARBA00004123"/>
    </source>
</evidence>
<dbReference type="InterPro" id="IPR022100">
    <property type="entry name" value="WDHD1/CFT4_beta-prop_2nd"/>
</dbReference>
<keyword evidence="12" id="KW-1185">Reference proteome</keyword>
<feature type="domain" description="WDHD1/CFT4 helical bundle" evidence="9">
    <location>
        <begin position="688"/>
        <end position="755"/>
    </location>
</feature>
<dbReference type="Pfam" id="PF12341">
    <property type="entry name" value="Mcl1_mid"/>
    <property type="match status" value="1"/>
</dbReference>
<dbReference type="PROSITE" id="PS50082">
    <property type="entry name" value="WD_REPEATS_2"/>
    <property type="match status" value="2"/>
</dbReference>
<evidence type="ECO:0000313" key="12">
    <source>
        <dbReference type="Proteomes" id="UP001153636"/>
    </source>
</evidence>
<dbReference type="PANTHER" id="PTHR19932">
    <property type="entry name" value="WD REPEAT AND HMG-BOX DNA BINDING PROTEIN"/>
    <property type="match status" value="1"/>
</dbReference>
<dbReference type="GO" id="GO:0003682">
    <property type="term" value="F:chromatin binding"/>
    <property type="evidence" value="ECO:0007669"/>
    <property type="project" value="TreeGrafter"/>
</dbReference>
<keyword evidence="3" id="KW-0677">Repeat</keyword>
<feature type="repeat" description="WD" evidence="5">
    <location>
        <begin position="133"/>
        <end position="174"/>
    </location>
</feature>
<evidence type="ECO:0000259" key="8">
    <source>
        <dbReference type="Pfam" id="PF12341"/>
    </source>
</evidence>
<reference evidence="11" key="1">
    <citation type="submission" date="2022-01" db="EMBL/GenBank/DDBJ databases">
        <authorList>
            <person name="King R."/>
        </authorList>
    </citation>
    <scope>NUCLEOTIDE SEQUENCE</scope>
</reference>
<feature type="repeat" description="WD" evidence="5">
    <location>
        <begin position="9"/>
        <end position="50"/>
    </location>
</feature>
<evidence type="ECO:0000313" key="11">
    <source>
        <dbReference type="EMBL" id="CAH1099770.1"/>
    </source>
</evidence>
<evidence type="ECO:0000256" key="7">
    <source>
        <dbReference type="SAM" id="MobiDB-lite"/>
    </source>
</evidence>
<name>A0A9P0G7I3_9CUCU</name>
<evidence type="ECO:0000256" key="5">
    <source>
        <dbReference type="PROSITE-ProRule" id="PRU00221"/>
    </source>
</evidence>
<dbReference type="SMART" id="SM00320">
    <property type="entry name" value="WD40"/>
    <property type="match status" value="4"/>
</dbReference>
<dbReference type="OrthoDB" id="427368at2759"/>